<dbReference type="Proteomes" id="UP001183648">
    <property type="component" value="Unassembled WGS sequence"/>
</dbReference>
<organism evidence="4 5">
    <name type="scientific">Nocardioides marmoribigeumensis</name>
    <dbReference type="NCBI Taxonomy" id="433649"/>
    <lineage>
        <taxon>Bacteria</taxon>
        <taxon>Bacillati</taxon>
        <taxon>Actinomycetota</taxon>
        <taxon>Actinomycetes</taxon>
        <taxon>Propionibacteriales</taxon>
        <taxon>Nocardioidaceae</taxon>
        <taxon>Nocardioides</taxon>
    </lineage>
</organism>
<evidence type="ECO:0000313" key="4">
    <source>
        <dbReference type="EMBL" id="MDR7363500.1"/>
    </source>
</evidence>
<evidence type="ECO:0000313" key="5">
    <source>
        <dbReference type="Proteomes" id="UP001183648"/>
    </source>
</evidence>
<dbReference type="SUPFAM" id="SSF46689">
    <property type="entry name" value="Homeodomain-like"/>
    <property type="match status" value="1"/>
</dbReference>
<dbReference type="PANTHER" id="PTHR30055:SF234">
    <property type="entry name" value="HTH-TYPE TRANSCRIPTIONAL REGULATOR BETI"/>
    <property type="match status" value="1"/>
</dbReference>
<keyword evidence="5" id="KW-1185">Reference proteome</keyword>
<dbReference type="RefSeq" id="WP_310303970.1">
    <property type="nucleotide sequence ID" value="NZ_BAAAPS010000003.1"/>
</dbReference>
<dbReference type="InterPro" id="IPR009057">
    <property type="entry name" value="Homeodomain-like_sf"/>
</dbReference>
<sequence length="213" mass="22871">MTTADHPLSARGTRLNRRGLETRARVLDAALACLAEGPEAASASLVARRAEVTWGTLQHQFGDVDGLWAAVLAHATPAGPMLGEGAPGVGVAERVREIVDLLWDGLDRPRMRAILHLRLALPPDRAALEASHPHTALALRAWDERWEEEVRAAFAAYDVDPVRLARVRSLLPGAVRGLHLERRLSTYADAGEARLGLAEALGAYLSGPPGAAW</sequence>
<dbReference type="Gene3D" id="1.10.357.10">
    <property type="entry name" value="Tetracycline Repressor, domain 2"/>
    <property type="match status" value="1"/>
</dbReference>
<protein>
    <submittedName>
        <fullName evidence="4">AcrR family transcriptional regulator</fullName>
    </submittedName>
</protein>
<proteinExistence type="predicted"/>
<dbReference type="PANTHER" id="PTHR30055">
    <property type="entry name" value="HTH-TYPE TRANSCRIPTIONAL REGULATOR RUTR"/>
    <property type="match status" value="1"/>
</dbReference>
<keyword evidence="2" id="KW-0238">DNA-binding</keyword>
<keyword evidence="1" id="KW-0805">Transcription regulation</keyword>
<reference evidence="4 5" key="1">
    <citation type="submission" date="2023-07" db="EMBL/GenBank/DDBJ databases">
        <title>Sequencing the genomes of 1000 actinobacteria strains.</title>
        <authorList>
            <person name="Klenk H.-P."/>
        </authorList>
    </citation>
    <scope>NUCLEOTIDE SEQUENCE [LARGE SCALE GENOMIC DNA]</scope>
    <source>
        <strain evidence="4 5">DSM 19426</strain>
    </source>
</reference>
<comment type="caution">
    <text evidence="4">The sequence shown here is derived from an EMBL/GenBank/DDBJ whole genome shotgun (WGS) entry which is preliminary data.</text>
</comment>
<evidence type="ECO:0000256" key="1">
    <source>
        <dbReference type="ARBA" id="ARBA00023015"/>
    </source>
</evidence>
<name>A0ABU2BYL7_9ACTN</name>
<evidence type="ECO:0000256" key="3">
    <source>
        <dbReference type="ARBA" id="ARBA00023163"/>
    </source>
</evidence>
<accession>A0ABU2BYL7</accession>
<evidence type="ECO:0000256" key="2">
    <source>
        <dbReference type="ARBA" id="ARBA00023125"/>
    </source>
</evidence>
<keyword evidence="3" id="KW-0804">Transcription</keyword>
<gene>
    <name evidence="4" type="ORF">J2S63_003053</name>
</gene>
<dbReference type="EMBL" id="JAVDYG010000001">
    <property type="protein sequence ID" value="MDR7363500.1"/>
    <property type="molecule type" value="Genomic_DNA"/>
</dbReference>
<dbReference type="InterPro" id="IPR050109">
    <property type="entry name" value="HTH-type_TetR-like_transc_reg"/>
</dbReference>